<dbReference type="Gene3D" id="4.10.60.10">
    <property type="entry name" value="Zinc finger, CCHC-type"/>
    <property type="match status" value="1"/>
</dbReference>
<feature type="compositionally biased region" description="Basic and acidic residues" evidence="1">
    <location>
        <begin position="1"/>
        <end position="27"/>
    </location>
</feature>
<feature type="compositionally biased region" description="Basic residues" evidence="1">
    <location>
        <begin position="479"/>
        <end position="492"/>
    </location>
</feature>
<feature type="region of interest" description="Disordered" evidence="1">
    <location>
        <begin position="323"/>
        <end position="493"/>
    </location>
</feature>
<evidence type="ECO:0000313" key="3">
    <source>
        <dbReference type="Proteomes" id="UP000070328"/>
    </source>
</evidence>
<feature type="compositionally biased region" description="Basic and acidic residues" evidence="1">
    <location>
        <begin position="464"/>
        <end position="478"/>
    </location>
</feature>
<evidence type="ECO:0000313" key="2">
    <source>
        <dbReference type="EMBL" id="KXH35795.1"/>
    </source>
</evidence>
<feature type="compositionally biased region" description="Basic and acidic residues" evidence="1">
    <location>
        <begin position="209"/>
        <end position="225"/>
    </location>
</feature>
<feature type="compositionally biased region" description="Polar residues" evidence="1">
    <location>
        <begin position="28"/>
        <end position="37"/>
    </location>
</feature>
<feature type="compositionally biased region" description="Basic and acidic residues" evidence="1">
    <location>
        <begin position="40"/>
        <end position="54"/>
    </location>
</feature>
<feature type="compositionally biased region" description="Polar residues" evidence="1">
    <location>
        <begin position="365"/>
        <end position="377"/>
    </location>
</feature>
<feature type="region of interest" description="Disordered" evidence="1">
    <location>
        <begin position="206"/>
        <end position="255"/>
    </location>
</feature>
<dbReference type="Proteomes" id="UP000070328">
    <property type="component" value="Unassembled WGS sequence"/>
</dbReference>
<gene>
    <name evidence="2" type="ORF">CSIM01_00509</name>
</gene>
<feature type="compositionally biased region" description="Polar residues" evidence="1">
    <location>
        <begin position="344"/>
        <end position="357"/>
    </location>
</feature>
<protein>
    <recommendedName>
        <fullName evidence="4">CCHC-type domain-containing protein</fullName>
    </recommendedName>
</protein>
<feature type="region of interest" description="Disordered" evidence="1">
    <location>
        <begin position="1"/>
        <end position="54"/>
    </location>
</feature>
<feature type="region of interest" description="Disordered" evidence="1">
    <location>
        <begin position="97"/>
        <end position="129"/>
    </location>
</feature>
<keyword evidence="3" id="KW-1185">Reference proteome</keyword>
<name>A0A135SIV2_9PEZI</name>
<proteinExistence type="predicted"/>
<organism evidence="2 3">
    <name type="scientific">Colletotrichum simmondsii</name>
    <dbReference type="NCBI Taxonomy" id="703756"/>
    <lineage>
        <taxon>Eukaryota</taxon>
        <taxon>Fungi</taxon>
        <taxon>Dikarya</taxon>
        <taxon>Ascomycota</taxon>
        <taxon>Pezizomycotina</taxon>
        <taxon>Sordariomycetes</taxon>
        <taxon>Hypocreomycetidae</taxon>
        <taxon>Glomerellales</taxon>
        <taxon>Glomerellaceae</taxon>
        <taxon>Colletotrichum</taxon>
        <taxon>Colletotrichum acutatum species complex</taxon>
    </lineage>
</organism>
<dbReference type="AlphaFoldDB" id="A0A135SIV2"/>
<evidence type="ECO:0000256" key="1">
    <source>
        <dbReference type="SAM" id="MobiDB-lite"/>
    </source>
</evidence>
<reference evidence="2 3" key="1">
    <citation type="submission" date="2014-02" db="EMBL/GenBank/DDBJ databases">
        <title>The genome sequence of Colletotrichum simmondsii CBS122122.</title>
        <authorList>
            <person name="Baroncelli R."/>
            <person name="Thon M.R."/>
        </authorList>
    </citation>
    <scope>NUCLEOTIDE SEQUENCE [LARGE SCALE GENOMIC DNA]</scope>
    <source>
        <strain evidence="2 3">CBS122122</strain>
    </source>
</reference>
<accession>A0A135SIV2</accession>
<comment type="caution">
    <text evidence="2">The sequence shown here is derived from an EMBL/GenBank/DDBJ whole genome shotgun (WGS) entry which is preliminary data.</text>
</comment>
<feature type="compositionally biased region" description="Polar residues" evidence="1">
    <location>
        <begin position="403"/>
        <end position="435"/>
    </location>
</feature>
<evidence type="ECO:0008006" key="4">
    <source>
        <dbReference type="Google" id="ProtNLM"/>
    </source>
</evidence>
<dbReference type="EMBL" id="JFBX01000554">
    <property type="protein sequence ID" value="KXH35795.1"/>
    <property type="molecule type" value="Genomic_DNA"/>
</dbReference>
<sequence>MEEARERREQDLNQEIEEQRTRADNEATTHTTANQSIEALKNENDSTREQRRQEAVTIKEALATVQRLQETSTVMRIDSATQTSPEATTRLELSLAKTQASANGQGALGRGSRRRRIESREDDGHRPQAVSAQLEQLVQSRLESFHSDAGGGDTLEEFFRSYKAYALGDGQWGKAEILKGIARVRLTYCLMRPVRSPDYVVPEIVGGPMKDRDMASSAPKGREADGTSGGSGNGNVAKQSDAMLPRSRGAKERSMLDPNELGYVTIEKSGYLVSKSATIGAEIQERIGPLASQYTDVRVFWEFFDASKVPQCRYARKIAQEEEENRLMGQSSSQRELQPLPWGQGQSVPQADQSGNQPAAWGPQDQAQIQEGQSRNQPAPFGHAGFARGWGAQSGAPPRVPQGQGQSVPLEDPTSNQLTSSWRSRSPLRYTTSHDTAAKRRRSKSPPSDVARIHNLAKGSALTKRLDQGDEKEKDYSTRVKRRTRGDKKGRNLHQSDITQRTMAPYLGKYALSEDENIRIQLYGTEVLKRDDRYREQNTCANCGHHGHWLGDCAFPDDDGSIGGCPLCNSKMHCWDQCSRAQSLSTRIKAELIVLRRANKPPIRSRLPFTKILQDALDKSSEYLFAEAPGMPWTMEFTRNEMYKKFEDQAWINKEPYLAKEFPRDEKSSEGTLAEIAQRESLTEEEHQSFLTD</sequence>